<sequence>MSAPADVDQEHERTAPVERRTTTTDLIRMSEGEPADVVTCALNRGLSRRPDLHAEVMGDLTPAERDEVARACDRHTGRVGRIIGTTREAAATPAQGRVRAAGKP</sequence>
<feature type="compositionally biased region" description="Basic and acidic residues" evidence="1">
    <location>
        <begin position="8"/>
        <end position="22"/>
    </location>
</feature>
<dbReference type="Proteomes" id="UP001595850">
    <property type="component" value="Unassembled WGS sequence"/>
</dbReference>
<dbReference type="RefSeq" id="WP_377294182.1">
    <property type="nucleotide sequence ID" value="NZ_JBHSBM010000059.1"/>
</dbReference>
<comment type="caution">
    <text evidence="2">The sequence shown here is derived from an EMBL/GenBank/DDBJ whole genome shotgun (WGS) entry which is preliminary data.</text>
</comment>
<dbReference type="EMBL" id="JBHSBM010000059">
    <property type="protein sequence ID" value="MFC4062768.1"/>
    <property type="molecule type" value="Genomic_DNA"/>
</dbReference>
<evidence type="ECO:0000256" key="1">
    <source>
        <dbReference type="SAM" id="MobiDB-lite"/>
    </source>
</evidence>
<gene>
    <name evidence="2" type="ORF">ACFOWE_31135</name>
</gene>
<accession>A0ABV8IIH3</accession>
<protein>
    <submittedName>
        <fullName evidence="2">Uncharacterized protein</fullName>
    </submittedName>
</protein>
<name>A0ABV8IIH3_9ACTN</name>
<keyword evidence="3" id="KW-1185">Reference proteome</keyword>
<evidence type="ECO:0000313" key="2">
    <source>
        <dbReference type="EMBL" id="MFC4062768.1"/>
    </source>
</evidence>
<reference evidence="3" key="1">
    <citation type="journal article" date="2019" name="Int. J. Syst. Evol. Microbiol.">
        <title>The Global Catalogue of Microorganisms (GCM) 10K type strain sequencing project: providing services to taxonomists for standard genome sequencing and annotation.</title>
        <authorList>
            <consortium name="The Broad Institute Genomics Platform"/>
            <consortium name="The Broad Institute Genome Sequencing Center for Infectious Disease"/>
            <person name="Wu L."/>
            <person name="Ma J."/>
        </authorList>
    </citation>
    <scope>NUCLEOTIDE SEQUENCE [LARGE SCALE GENOMIC DNA]</scope>
    <source>
        <strain evidence="3">TBRC 4489</strain>
    </source>
</reference>
<evidence type="ECO:0000313" key="3">
    <source>
        <dbReference type="Proteomes" id="UP001595850"/>
    </source>
</evidence>
<proteinExistence type="predicted"/>
<organism evidence="2 3">
    <name type="scientific">Planomonospora corallina</name>
    <dbReference type="NCBI Taxonomy" id="1806052"/>
    <lineage>
        <taxon>Bacteria</taxon>
        <taxon>Bacillati</taxon>
        <taxon>Actinomycetota</taxon>
        <taxon>Actinomycetes</taxon>
        <taxon>Streptosporangiales</taxon>
        <taxon>Streptosporangiaceae</taxon>
        <taxon>Planomonospora</taxon>
    </lineage>
</organism>
<feature type="region of interest" description="Disordered" evidence="1">
    <location>
        <begin position="1"/>
        <end position="32"/>
    </location>
</feature>